<dbReference type="Gene3D" id="2.60.40.640">
    <property type="match status" value="2"/>
</dbReference>
<comment type="caution">
    <text evidence="3">The sequence shown here is derived from an EMBL/GenBank/DDBJ whole genome shotgun (WGS) entry which is preliminary data.</text>
</comment>
<dbReference type="SUPFAM" id="SSF81296">
    <property type="entry name" value="E set domains"/>
    <property type="match status" value="2"/>
</dbReference>
<dbReference type="InterPro" id="IPR014756">
    <property type="entry name" value="Ig_E-set"/>
</dbReference>
<dbReference type="AlphaFoldDB" id="A0AAW0PZR0"/>
<evidence type="ECO:0000313" key="4">
    <source>
        <dbReference type="Proteomes" id="UP001460270"/>
    </source>
</evidence>
<proteinExistence type="inferred from homology"/>
<organism evidence="3 4">
    <name type="scientific">Mugilogobius chulae</name>
    <name type="common">yellowstripe goby</name>
    <dbReference type="NCBI Taxonomy" id="88201"/>
    <lineage>
        <taxon>Eukaryota</taxon>
        <taxon>Metazoa</taxon>
        <taxon>Chordata</taxon>
        <taxon>Craniata</taxon>
        <taxon>Vertebrata</taxon>
        <taxon>Euteleostomi</taxon>
        <taxon>Actinopterygii</taxon>
        <taxon>Neopterygii</taxon>
        <taxon>Teleostei</taxon>
        <taxon>Neoteleostei</taxon>
        <taxon>Acanthomorphata</taxon>
        <taxon>Gobiaria</taxon>
        <taxon>Gobiiformes</taxon>
        <taxon>Gobioidei</taxon>
        <taxon>Gobiidae</taxon>
        <taxon>Gobionellinae</taxon>
        <taxon>Mugilogobius</taxon>
    </lineage>
</organism>
<dbReference type="Pfam" id="PF02752">
    <property type="entry name" value="Arrestin_C"/>
    <property type="match status" value="1"/>
</dbReference>
<dbReference type="Proteomes" id="UP001460270">
    <property type="component" value="Unassembled WGS sequence"/>
</dbReference>
<dbReference type="InterPro" id="IPR014752">
    <property type="entry name" value="Arrestin-like_C"/>
</dbReference>
<keyword evidence="4" id="KW-1185">Reference proteome</keyword>
<dbReference type="EMBL" id="JBBPFD010000003">
    <property type="protein sequence ID" value="KAK7934041.1"/>
    <property type="molecule type" value="Genomic_DNA"/>
</dbReference>
<evidence type="ECO:0000313" key="3">
    <source>
        <dbReference type="EMBL" id="KAK7934041.1"/>
    </source>
</evidence>
<feature type="domain" description="Arrestin C-terminal-like" evidence="2">
    <location>
        <begin position="186"/>
        <end position="316"/>
    </location>
</feature>
<sequence length="324" mass="36254">MFTHSHTLSFSLSDRAMPSVAKFSLSFDKINDSGTFSEGDTIRGKVSLELLKATKVLSLRVKAQGDVNTKWTERDSDGDLVTRSRHCRLFKKKEFLISTKLKETVLSPGSHSFSFNLQIPFKTYLPSSFSGEHGSIRYQLEAKLCRRTKRARIFQQTFTFWSKLVPRSALFFPQTASTKAEITTYKGGCVEIEVRLERNTFAPGEIVNVVAKITNTSNHIVKAGYELTLLVVYSASSSSISTSQFKTLQTGSGRLVRPQSEQEEEWPICLSPETPLTLHNCELIKSQYNLQVALQVLVHDAAPKVNVPLFVIAPDSLTKEESAH</sequence>
<reference evidence="4" key="1">
    <citation type="submission" date="2024-04" db="EMBL/GenBank/DDBJ databases">
        <title>Salinicola lusitanus LLJ914,a marine bacterium isolated from the Okinawa Trough.</title>
        <authorList>
            <person name="Li J."/>
        </authorList>
    </citation>
    <scope>NUCLEOTIDE SEQUENCE [LARGE SCALE GENOMIC DNA]</scope>
</reference>
<protein>
    <recommendedName>
        <fullName evidence="2">Arrestin C-terminal-like domain-containing protein</fullName>
    </recommendedName>
</protein>
<dbReference type="GO" id="GO:0007399">
    <property type="term" value="P:nervous system development"/>
    <property type="evidence" value="ECO:0007669"/>
    <property type="project" value="UniProtKB-ARBA"/>
</dbReference>
<dbReference type="InterPro" id="IPR011022">
    <property type="entry name" value="Arrestin_C-like"/>
</dbReference>
<name>A0AAW0PZR0_9GOBI</name>
<accession>A0AAW0PZR0</accession>
<dbReference type="SMART" id="SM01017">
    <property type="entry name" value="Arrestin_C"/>
    <property type="match status" value="1"/>
</dbReference>
<comment type="similarity">
    <text evidence="1">Belongs to the arrestin family.</text>
</comment>
<dbReference type="PANTHER" id="PTHR11188:SF135">
    <property type="entry name" value="ARRESTIN DOMAIN CONTAINING 3-LIKE-RELATED"/>
    <property type="match status" value="1"/>
</dbReference>
<dbReference type="Pfam" id="PF00339">
    <property type="entry name" value="Arrestin_N"/>
    <property type="match status" value="1"/>
</dbReference>
<dbReference type="GO" id="GO:0015031">
    <property type="term" value="P:protein transport"/>
    <property type="evidence" value="ECO:0007669"/>
    <property type="project" value="TreeGrafter"/>
</dbReference>
<dbReference type="InterPro" id="IPR011021">
    <property type="entry name" value="Arrestin-like_N"/>
</dbReference>
<evidence type="ECO:0000256" key="1">
    <source>
        <dbReference type="ARBA" id="ARBA00005298"/>
    </source>
</evidence>
<dbReference type="GO" id="GO:0005737">
    <property type="term" value="C:cytoplasm"/>
    <property type="evidence" value="ECO:0007669"/>
    <property type="project" value="TreeGrafter"/>
</dbReference>
<dbReference type="GO" id="GO:0005886">
    <property type="term" value="C:plasma membrane"/>
    <property type="evidence" value="ECO:0007669"/>
    <property type="project" value="TreeGrafter"/>
</dbReference>
<dbReference type="PANTHER" id="PTHR11188">
    <property type="entry name" value="ARRESTIN DOMAIN CONTAINING PROTEIN"/>
    <property type="match status" value="1"/>
</dbReference>
<dbReference type="InterPro" id="IPR050357">
    <property type="entry name" value="Arrestin_domain-protein"/>
</dbReference>
<evidence type="ECO:0000259" key="2">
    <source>
        <dbReference type="SMART" id="SM01017"/>
    </source>
</evidence>
<gene>
    <name evidence="3" type="ORF">WMY93_004937</name>
</gene>